<accession>A0ABY8WEV6</accession>
<dbReference type="EMBL" id="CP126980">
    <property type="protein sequence ID" value="WIM96386.1"/>
    <property type="molecule type" value="Genomic_DNA"/>
</dbReference>
<dbReference type="RefSeq" id="WP_284917668.1">
    <property type="nucleotide sequence ID" value="NZ_CP126980.1"/>
</dbReference>
<organism evidence="2 3">
    <name type="scientific">Actinoplanes oblitus</name>
    <dbReference type="NCBI Taxonomy" id="3040509"/>
    <lineage>
        <taxon>Bacteria</taxon>
        <taxon>Bacillati</taxon>
        <taxon>Actinomycetota</taxon>
        <taxon>Actinomycetes</taxon>
        <taxon>Micromonosporales</taxon>
        <taxon>Micromonosporaceae</taxon>
        <taxon>Actinoplanes</taxon>
    </lineage>
</organism>
<evidence type="ECO:0000313" key="3">
    <source>
        <dbReference type="Proteomes" id="UP001240150"/>
    </source>
</evidence>
<protein>
    <submittedName>
        <fullName evidence="2">Uncharacterized protein</fullName>
    </submittedName>
</protein>
<feature type="compositionally biased region" description="Pro residues" evidence="1">
    <location>
        <begin position="193"/>
        <end position="208"/>
    </location>
</feature>
<proteinExistence type="predicted"/>
<name>A0ABY8WEV6_9ACTN</name>
<dbReference type="Proteomes" id="UP001240150">
    <property type="component" value="Chromosome"/>
</dbReference>
<reference evidence="2 3" key="1">
    <citation type="submission" date="2023-06" db="EMBL/GenBank/DDBJ databases">
        <authorList>
            <person name="Yushchuk O."/>
            <person name="Binda E."/>
            <person name="Ruckert-Reed C."/>
            <person name="Fedorenko V."/>
            <person name="Kalinowski J."/>
            <person name="Marinelli F."/>
        </authorList>
    </citation>
    <scope>NUCLEOTIDE SEQUENCE [LARGE SCALE GENOMIC DNA]</scope>
    <source>
        <strain evidence="2 3">NRRL 3884</strain>
    </source>
</reference>
<feature type="region of interest" description="Disordered" evidence="1">
    <location>
        <begin position="185"/>
        <end position="212"/>
    </location>
</feature>
<gene>
    <name evidence="2" type="ORF">ACTOB_008578</name>
</gene>
<keyword evidence="3" id="KW-1185">Reference proteome</keyword>
<evidence type="ECO:0000256" key="1">
    <source>
        <dbReference type="SAM" id="MobiDB-lite"/>
    </source>
</evidence>
<evidence type="ECO:0000313" key="2">
    <source>
        <dbReference type="EMBL" id="WIM96386.1"/>
    </source>
</evidence>
<sequence>MDARGYGAADGRRQIAIQRGLVDLLDDSAEAAGLRRSAWERQKAGDGEFAVLPADEPESVLIDGFVRALADRVADYNEDRRDEARMRLRLAIHNGIVEPAANGYAGAGAVVVGRLCDAAPAKALQDALPEAGLVVILSNRVFLDTVAQGHTALRPTRFRKVRVRVKEYQDDAWLHVPDLDIRAVDLGDGTRPESPPPPPGPPGPPGPPASVVNNFYGETAAEVIGVQVRHHG</sequence>